<keyword evidence="4 7" id="KW-0533">Nickel</keyword>
<evidence type="ECO:0000313" key="8">
    <source>
        <dbReference type="EMBL" id="KPH82947.1"/>
    </source>
</evidence>
<comment type="cofactor">
    <cofactor evidence="1 7">
        <name>Ni(2+)</name>
        <dbReference type="ChEBI" id="CHEBI:49786"/>
    </cofactor>
</comment>
<comment type="caution">
    <text evidence="8">The sequence shown here is derived from an EMBL/GenBank/DDBJ whole genome shotgun (WGS) entry which is preliminary data.</text>
</comment>
<dbReference type="GO" id="GO:0030313">
    <property type="term" value="C:cell envelope"/>
    <property type="evidence" value="ECO:0007669"/>
    <property type="project" value="UniProtKB-SubCell"/>
</dbReference>
<feature type="binding site" evidence="7">
    <location>
        <position position="47"/>
    </location>
    <ligand>
        <name>Mg(2+)</name>
        <dbReference type="ChEBI" id="CHEBI:18420"/>
    </ligand>
</feature>
<dbReference type="PANTHER" id="PTHR42958">
    <property type="entry name" value="HYDROGENASE-2 LARGE CHAIN"/>
    <property type="match status" value="1"/>
</dbReference>
<dbReference type="InterPro" id="IPR029014">
    <property type="entry name" value="NiFe-Hase_large"/>
</dbReference>
<feature type="binding site" evidence="7">
    <location>
        <position position="69"/>
    </location>
    <ligand>
        <name>Ni(2+)</name>
        <dbReference type="ChEBI" id="CHEBI:49786"/>
    </ligand>
</feature>
<dbReference type="AlphaFoldDB" id="A0A0N0MD33"/>
<dbReference type="GO" id="GO:0008901">
    <property type="term" value="F:ferredoxin hydrogenase activity"/>
    <property type="evidence" value="ECO:0007669"/>
    <property type="project" value="InterPro"/>
</dbReference>
<feature type="binding site" evidence="7">
    <location>
        <position position="66"/>
    </location>
    <ligand>
        <name>Ni(2+)</name>
        <dbReference type="ChEBI" id="CHEBI:49786"/>
    </ligand>
</feature>
<dbReference type="GO" id="GO:0016151">
    <property type="term" value="F:nickel cation binding"/>
    <property type="evidence" value="ECO:0007669"/>
    <property type="project" value="InterPro"/>
</dbReference>
<dbReference type="PROSITE" id="PS00507">
    <property type="entry name" value="NI_HGENASE_L_1"/>
    <property type="match status" value="1"/>
</dbReference>
<evidence type="ECO:0000256" key="3">
    <source>
        <dbReference type="ARBA" id="ARBA00009292"/>
    </source>
</evidence>
<keyword evidence="6" id="KW-0560">Oxidoreductase</keyword>
<feature type="binding site" evidence="7">
    <location>
        <position position="516"/>
    </location>
    <ligand>
        <name>Fe cation</name>
        <dbReference type="ChEBI" id="CHEBI:24875"/>
    </ligand>
</feature>
<dbReference type="InterPro" id="IPR018194">
    <property type="entry name" value="Ni-dep_hyd_lsu_Ni_BS"/>
</dbReference>
<dbReference type="InterPro" id="IPR050867">
    <property type="entry name" value="NiFe/NiFeSe_hydrgnase_LSU"/>
</dbReference>
<evidence type="ECO:0000256" key="1">
    <source>
        <dbReference type="ARBA" id="ARBA00001967"/>
    </source>
</evidence>
<dbReference type="PATRIC" id="fig|1526658.3.peg.5089"/>
<dbReference type="EMBL" id="LGSZ01000009">
    <property type="protein sequence ID" value="KPH82947.1"/>
    <property type="molecule type" value="Genomic_DNA"/>
</dbReference>
<dbReference type="PANTHER" id="PTHR42958:SF4">
    <property type="entry name" value="HYDROGENASE EXPRESSION_FORMATION PROTEIN HUPK"/>
    <property type="match status" value="1"/>
</dbReference>
<evidence type="ECO:0000256" key="6">
    <source>
        <dbReference type="ARBA" id="ARBA00023002"/>
    </source>
</evidence>
<evidence type="ECO:0000313" key="9">
    <source>
        <dbReference type="Proteomes" id="UP000037822"/>
    </source>
</evidence>
<dbReference type="InterPro" id="IPR001501">
    <property type="entry name" value="Ni-dep_hyd_lsu"/>
</dbReference>
<evidence type="ECO:0000256" key="7">
    <source>
        <dbReference type="PIRSR" id="PIRSR601501-1"/>
    </source>
</evidence>
<dbReference type="SUPFAM" id="SSF56762">
    <property type="entry name" value="HydB/Nqo4-like"/>
    <property type="match status" value="1"/>
</dbReference>
<evidence type="ECO:0000256" key="2">
    <source>
        <dbReference type="ARBA" id="ARBA00004196"/>
    </source>
</evidence>
<feature type="binding site" evidence="7">
    <location>
        <position position="465"/>
    </location>
    <ligand>
        <name>Mg(2+)</name>
        <dbReference type="ChEBI" id="CHEBI:18420"/>
    </ligand>
</feature>
<protein>
    <submittedName>
        <fullName evidence="8">Cytochrome-c3 hydrogenase</fullName>
    </submittedName>
</protein>
<comment type="cofactor">
    <cofactor evidence="7">
        <name>Fe cation</name>
        <dbReference type="ChEBI" id="CHEBI:24875"/>
    </cofactor>
</comment>
<proteinExistence type="inferred from homology"/>
<feature type="binding site" evidence="7">
    <location>
        <position position="513"/>
    </location>
    <ligand>
        <name>Ni(2+)</name>
        <dbReference type="ChEBI" id="CHEBI:49786"/>
    </ligand>
</feature>
<gene>
    <name evidence="8" type="ORF">AE618_00820</name>
</gene>
<keyword evidence="9" id="KW-1185">Reference proteome</keyword>
<name>A0A0N0MD33_9HYPH</name>
<sequence>MTALSSVETLDISPVGRVEGDLDVRVDIQDGVVTNAWTHAELFRGFEVILKDKDPQAGLVVTPRACGICGASHLTCAAWALDTAWGTTVPRNAILARNLGQIVESLQSLPRHHYGLFMIDYTNANYAASPFYEEAVKRYSPFTGTSYEAGVTISGRPVEIYALLGGQWPHSSFMVPGGVMCAPTLTDVTRAWAILEHFRQNWIEPLWLGCSMERYEQIQTLEQFEAWLDESPKHANSDLGLFWRMSKEIGLQHYGKGHGRFVTWGYLPHEDKYNKPTIDSRSGAVIMKAGTYDGATDSFGPMEHIFTREDTTHAWYDEGKSAVHPFDRTTKPIAKNTVDTNGKYSWGTAVRHAESGAMEAGPLARRLIAGNTTGQAFQHSDGLVLDMYRKMGGASIMLRHFARMHELCILYREAERILREFRLNDEWYIKPTERDGKGWGATEAIRGALCHWIEVKNGKIANYQIIAPTTWNVGPRSADGQRGPIEEALLGTPIKNKHDPVEVGHVCRSYDSCLVCTVHAHDGDTGEEMARFRTA</sequence>
<feature type="binding site" evidence="7">
    <location>
        <position position="69"/>
    </location>
    <ligand>
        <name>Fe cation</name>
        <dbReference type="ChEBI" id="CHEBI:24875"/>
    </ligand>
</feature>
<comment type="similarity">
    <text evidence="3">Belongs to the [NiFe]/[NiFeSe] hydrogenase large subunit family.</text>
</comment>
<evidence type="ECO:0000256" key="5">
    <source>
        <dbReference type="ARBA" id="ARBA00022723"/>
    </source>
</evidence>
<dbReference type="OrthoDB" id="9761717at2"/>
<reference evidence="8 9" key="1">
    <citation type="submission" date="2015-07" db="EMBL/GenBank/DDBJ databases">
        <title>Whole genome sequencing of Bosea vaviloviae isolated from cave pool.</title>
        <authorList>
            <person name="Tan N.E.H."/>
            <person name="Lee Y.P."/>
            <person name="Gan H.M."/>
            <person name="Barton H."/>
            <person name="Savka M.A."/>
        </authorList>
    </citation>
    <scope>NUCLEOTIDE SEQUENCE [LARGE SCALE GENOMIC DNA]</scope>
    <source>
        <strain evidence="8 9">SD260</strain>
    </source>
</reference>
<feature type="binding site" evidence="7">
    <location>
        <position position="519"/>
    </location>
    <ligand>
        <name>Mg(2+)</name>
        <dbReference type="ChEBI" id="CHEBI:18420"/>
    </ligand>
</feature>
<keyword evidence="7" id="KW-0408">Iron</keyword>
<keyword evidence="5 7" id="KW-0479">Metal-binding</keyword>
<keyword evidence="7" id="KW-0460">Magnesium</keyword>
<accession>A0A0N0MD33</accession>
<organism evidence="8 9">
    <name type="scientific">Bosea vaviloviae</name>
    <dbReference type="NCBI Taxonomy" id="1526658"/>
    <lineage>
        <taxon>Bacteria</taxon>
        <taxon>Pseudomonadati</taxon>
        <taxon>Pseudomonadota</taxon>
        <taxon>Alphaproteobacteria</taxon>
        <taxon>Hyphomicrobiales</taxon>
        <taxon>Boseaceae</taxon>
        <taxon>Bosea</taxon>
    </lineage>
</organism>
<dbReference type="Proteomes" id="UP000037822">
    <property type="component" value="Unassembled WGS sequence"/>
</dbReference>
<evidence type="ECO:0000256" key="4">
    <source>
        <dbReference type="ARBA" id="ARBA00022596"/>
    </source>
</evidence>
<comment type="subcellular location">
    <subcellularLocation>
        <location evidence="2">Cell envelope</location>
    </subcellularLocation>
</comment>
<dbReference type="Pfam" id="PF00374">
    <property type="entry name" value="NiFeSe_Hases"/>
    <property type="match status" value="2"/>
</dbReference>
<dbReference type="Gene3D" id="1.10.645.10">
    <property type="entry name" value="Cytochrome-c3 Hydrogenase, chain B"/>
    <property type="match status" value="1"/>
</dbReference>
<dbReference type="RefSeq" id="WP_054207157.1">
    <property type="nucleotide sequence ID" value="NZ_LGSZ01000009.1"/>
</dbReference>